<reference evidence="1 2" key="2">
    <citation type="journal article" date="2016" name="Genome Announc.">
        <title>Complete Genome Sequences of Two Interactive Moderate Thermophiles, Paenibacillus napthalenovorans 32O-Y and Paenibacillus sp. 32O-W.</title>
        <authorList>
            <person name="Butler R.R.III."/>
            <person name="Wang J."/>
            <person name="Stark B.C."/>
            <person name="Pombert J.F."/>
        </authorList>
    </citation>
    <scope>NUCLEOTIDE SEQUENCE [LARGE SCALE GENOMIC DNA]</scope>
    <source>
        <strain evidence="1 2">32O-Y</strain>
    </source>
</reference>
<organism evidence="1 2">
    <name type="scientific">Paenibacillus naphthalenovorans</name>
    <dbReference type="NCBI Taxonomy" id="162209"/>
    <lineage>
        <taxon>Bacteria</taxon>
        <taxon>Bacillati</taxon>
        <taxon>Bacillota</taxon>
        <taxon>Bacilli</taxon>
        <taxon>Bacillales</taxon>
        <taxon>Paenibacillaceae</taxon>
        <taxon>Paenibacillus</taxon>
    </lineage>
</organism>
<evidence type="ECO:0000313" key="1">
    <source>
        <dbReference type="EMBL" id="ALS22783.1"/>
    </source>
</evidence>
<accession>A0A0U2MXE3</accession>
<dbReference type="EMBL" id="CP013652">
    <property type="protein sequence ID" value="ALS22783.1"/>
    <property type="molecule type" value="Genomic_DNA"/>
</dbReference>
<gene>
    <name evidence="1" type="ORF">IJ22_24100</name>
</gene>
<proteinExistence type="predicted"/>
<keyword evidence="2" id="KW-1185">Reference proteome</keyword>
<protein>
    <submittedName>
        <fullName evidence="1">Uncharacterized protein</fullName>
    </submittedName>
</protein>
<dbReference type="KEGG" id="pnp:IJ22_24100"/>
<name>A0A0U2MXE3_9BACL</name>
<evidence type="ECO:0000313" key="2">
    <source>
        <dbReference type="Proteomes" id="UP000061660"/>
    </source>
</evidence>
<reference evidence="2" key="1">
    <citation type="submission" date="2015-12" db="EMBL/GenBank/DDBJ databases">
        <title>Complete genome sequences of two moderately thermophilic Paenibacillus species.</title>
        <authorList>
            <person name="Butler R.III."/>
            <person name="Wang J."/>
            <person name="Stark B.C."/>
            <person name="Pombert J.-F."/>
        </authorList>
    </citation>
    <scope>NUCLEOTIDE SEQUENCE [LARGE SCALE GENOMIC DNA]</scope>
    <source>
        <strain evidence="2">32O-Y</strain>
    </source>
</reference>
<sequence length="34" mass="3981">MDEFFAFLEDYEGGFSNSNFEVIPCKRVTERSLC</sequence>
<dbReference type="AlphaFoldDB" id="A0A0U2MXE3"/>
<dbReference type="Proteomes" id="UP000061660">
    <property type="component" value="Chromosome"/>
</dbReference>